<name>A0A0F9GUV4_9ZZZZ</name>
<comment type="caution">
    <text evidence="1">The sequence shown here is derived from an EMBL/GenBank/DDBJ whole genome shotgun (WGS) entry which is preliminary data.</text>
</comment>
<dbReference type="AlphaFoldDB" id="A0A0F9GUV4"/>
<dbReference type="Gene3D" id="3.40.140.10">
    <property type="entry name" value="Cytidine Deaminase, domain 2"/>
    <property type="match status" value="1"/>
</dbReference>
<dbReference type="InterPro" id="IPR016193">
    <property type="entry name" value="Cytidine_deaminase-like"/>
</dbReference>
<dbReference type="SUPFAM" id="SSF53927">
    <property type="entry name" value="Cytidine deaminase-like"/>
    <property type="match status" value="1"/>
</dbReference>
<organism evidence="1">
    <name type="scientific">marine sediment metagenome</name>
    <dbReference type="NCBI Taxonomy" id="412755"/>
    <lineage>
        <taxon>unclassified sequences</taxon>
        <taxon>metagenomes</taxon>
        <taxon>ecological metagenomes</taxon>
    </lineage>
</organism>
<protein>
    <submittedName>
        <fullName evidence="1">Uncharacterized protein</fullName>
    </submittedName>
</protein>
<accession>A0A0F9GUV4</accession>
<gene>
    <name evidence="1" type="ORF">LCGC14_2077900</name>
</gene>
<dbReference type="EMBL" id="LAZR01025057">
    <property type="protein sequence ID" value="KKL73140.1"/>
    <property type="molecule type" value="Genomic_DNA"/>
</dbReference>
<reference evidence="1" key="1">
    <citation type="journal article" date="2015" name="Nature">
        <title>Complex archaea that bridge the gap between prokaryotes and eukaryotes.</title>
        <authorList>
            <person name="Spang A."/>
            <person name="Saw J.H."/>
            <person name="Jorgensen S.L."/>
            <person name="Zaremba-Niedzwiedzka K."/>
            <person name="Martijn J."/>
            <person name="Lind A.E."/>
            <person name="van Eijk R."/>
            <person name="Schleper C."/>
            <person name="Guy L."/>
            <person name="Ettema T.J."/>
        </authorList>
    </citation>
    <scope>NUCLEOTIDE SEQUENCE</scope>
</reference>
<dbReference type="GO" id="GO:0003824">
    <property type="term" value="F:catalytic activity"/>
    <property type="evidence" value="ECO:0007669"/>
    <property type="project" value="InterPro"/>
</dbReference>
<evidence type="ECO:0000313" key="1">
    <source>
        <dbReference type="EMBL" id="KKL73140.1"/>
    </source>
</evidence>
<sequence length="72" mass="7876">MEDGHCQKAVHAEINAIIQATHNGLALDGATLYYWDSKGRYAQTMEDFAALFPSQAMTIKAFGISRICGRGL</sequence>
<proteinExistence type="predicted"/>